<dbReference type="RefSeq" id="WP_092527054.1">
    <property type="nucleotide sequence ID" value="NZ_FNKO01000002.1"/>
</dbReference>
<dbReference type="OrthoDB" id="5194813at2"/>
<keyword evidence="3" id="KW-1185">Reference proteome</keyword>
<evidence type="ECO:0008006" key="4">
    <source>
        <dbReference type="Google" id="ProtNLM"/>
    </source>
</evidence>
<evidence type="ECO:0000256" key="1">
    <source>
        <dbReference type="SAM" id="MobiDB-lite"/>
    </source>
</evidence>
<sequence>MAQRHVVPGNGGGGWKVVGTATDSAESNTNTQADAIDEARRQLENTDGGEILIHGVDGSVRDRRTIQTTS</sequence>
<organism evidence="2 3">
    <name type="scientific">Actinopolyspora saharensis</name>
    <dbReference type="NCBI Taxonomy" id="995062"/>
    <lineage>
        <taxon>Bacteria</taxon>
        <taxon>Bacillati</taxon>
        <taxon>Actinomycetota</taxon>
        <taxon>Actinomycetes</taxon>
        <taxon>Actinopolysporales</taxon>
        <taxon>Actinopolysporaceae</taxon>
        <taxon>Actinopolyspora</taxon>
    </lineage>
</organism>
<evidence type="ECO:0000313" key="3">
    <source>
        <dbReference type="Proteomes" id="UP000199301"/>
    </source>
</evidence>
<feature type="region of interest" description="Disordered" evidence="1">
    <location>
        <begin position="1"/>
        <end position="31"/>
    </location>
</feature>
<gene>
    <name evidence="2" type="ORF">SAMN04489718_4144</name>
</gene>
<dbReference type="Pfam" id="PF09954">
    <property type="entry name" value="DUF2188"/>
    <property type="match status" value="1"/>
</dbReference>
<feature type="compositionally biased region" description="Polar residues" evidence="1">
    <location>
        <begin position="21"/>
        <end position="31"/>
    </location>
</feature>
<dbReference type="EMBL" id="FNKO01000002">
    <property type="protein sequence ID" value="SDR20746.1"/>
    <property type="molecule type" value="Genomic_DNA"/>
</dbReference>
<dbReference type="Proteomes" id="UP000199301">
    <property type="component" value="Unassembled WGS sequence"/>
</dbReference>
<protein>
    <recommendedName>
        <fullName evidence="4">DUF2188 domain-containing protein</fullName>
    </recommendedName>
</protein>
<reference evidence="3" key="1">
    <citation type="submission" date="2016-10" db="EMBL/GenBank/DDBJ databases">
        <authorList>
            <person name="Varghese N."/>
            <person name="Submissions S."/>
        </authorList>
    </citation>
    <scope>NUCLEOTIDE SEQUENCE [LARGE SCALE GENOMIC DNA]</scope>
    <source>
        <strain evidence="3">DSM 45459</strain>
    </source>
</reference>
<evidence type="ECO:0000313" key="2">
    <source>
        <dbReference type="EMBL" id="SDR20746.1"/>
    </source>
</evidence>
<dbReference type="InterPro" id="IPR018691">
    <property type="entry name" value="DUF2188"/>
</dbReference>
<name>A0A1H1H6N0_9ACTN</name>
<accession>A0A1H1H6N0</accession>
<dbReference type="AlphaFoldDB" id="A0A1H1H6N0"/>
<proteinExistence type="predicted"/>